<dbReference type="InterPro" id="IPR016181">
    <property type="entry name" value="Acyl_CoA_acyltransferase"/>
</dbReference>
<reference evidence="1 2" key="1">
    <citation type="submission" date="2022-09" db="EMBL/GenBank/DDBJ databases">
        <authorList>
            <person name="Palmer J.M."/>
        </authorList>
    </citation>
    <scope>NUCLEOTIDE SEQUENCE [LARGE SCALE GENOMIC DNA]</scope>
    <source>
        <strain evidence="1 2">DSM 7382</strain>
    </source>
</reference>
<keyword evidence="2" id="KW-1185">Reference proteome</keyword>
<dbReference type="SUPFAM" id="SSF55729">
    <property type="entry name" value="Acyl-CoA N-acyltransferases (Nat)"/>
    <property type="match status" value="1"/>
</dbReference>
<protein>
    <recommendedName>
        <fullName evidence="3">Glycine N-acyltransferase-like protein</fullName>
    </recommendedName>
</protein>
<evidence type="ECO:0000313" key="2">
    <source>
        <dbReference type="Proteomes" id="UP001385951"/>
    </source>
</evidence>
<comment type="caution">
    <text evidence="1">The sequence shown here is derived from an EMBL/GenBank/DDBJ whole genome shotgun (WGS) entry which is preliminary data.</text>
</comment>
<organism evidence="1 2">
    <name type="scientific">Cerrena zonata</name>
    <dbReference type="NCBI Taxonomy" id="2478898"/>
    <lineage>
        <taxon>Eukaryota</taxon>
        <taxon>Fungi</taxon>
        <taxon>Dikarya</taxon>
        <taxon>Basidiomycota</taxon>
        <taxon>Agaricomycotina</taxon>
        <taxon>Agaricomycetes</taxon>
        <taxon>Polyporales</taxon>
        <taxon>Cerrenaceae</taxon>
        <taxon>Cerrena</taxon>
    </lineage>
</organism>
<dbReference type="AlphaFoldDB" id="A0AAW0FUD3"/>
<evidence type="ECO:0008006" key="3">
    <source>
        <dbReference type="Google" id="ProtNLM"/>
    </source>
</evidence>
<gene>
    <name evidence="1" type="ORF">QCA50_012373</name>
</gene>
<accession>A0AAW0FUD3</accession>
<proteinExistence type="predicted"/>
<dbReference type="Gene3D" id="3.40.630.30">
    <property type="match status" value="1"/>
</dbReference>
<name>A0AAW0FUD3_9APHY</name>
<evidence type="ECO:0000313" key="1">
    <source>
        <dbReference type="EMBL" id="KAK7684426.1"/>
    </source>
</evidence>
<dbReference type="Proteomes" id="UP001385951">
    <property type="component" value="Unassembled WGS sequence"/>
</dbReference>
<sequence length="327" mass="37305">MLTSTLHKADITSKDDIDALAQLLRPHIPYSLPVLGCIFSGDIEYKALTLWTTFPLNNILNSTELPNYAVPSIYSVISYSSLHDHQFRFFCSAETAPTGDPLAEDTHVFETIGHLLSDRENGAPPEAWAGGVTLKSEGVVEIGHVNERWIACLQPYITRDYLCIAFVRPPRENPSQTPWDTSLDPQFEVSELRESDVDFVQESLRHYPRSRECVRARVPYSICIRRKNSDIQTPVAWSLLAADGSIGMLHVESDMRRMGLARMCMVALSRKMEKMFATDDPEKKNLYPYARWEYSAVYHENEASMKLSRSLEGWKELVNHHAIWVRN</sequence>
<dbReference type="EMBL" id="JASBNA010000025">
    <property type="protein sequence ID" value="KAK7684426.1"/>
    <property type="molecule type" value="Genomic_DNA"/>
</dbReference>